<evidence type="ECO:0008006" key="3">
    <source>
        <dbReference type="Google" id="ProtNLM"/>
    </source>
</evidence>
<comment type="caution">
    <text evidence="1">The sequence shown here is derived from an EMBL/GenBank/DDBJ whole genome shotgun (WGS) entry which is preliminary data.</text>
</comment>
<gene>
    <name evidence="1" type="ORF">HYR64_07115</name>
</gene>
<protein>
    <recommendedName>
        <fullName evidence="3">Restriction endonuclease</fullName>
    </recommendedName>
</protein>
<dbReference type="Proteomes" id="UP000727962">
    <property type="component" value="Unassembled WGS sequence"/>
</dbReference>
<reference evidence="1" key="1">
    <citation type="submission" date="2020-07" db="EMBL/GenBank/DDBJ databases">
        <title>Huge and variable diversity of episymbiotic CPR bacteria and DPANN archaea in groundwater ecosystems.</title>
        <authorList>
            <person name="He C.Y."/>
            <person name="Keren R."/>
            <person name="Whittaker M."/>
            <person name="Farag I.F."/>
            <person name="Doudna J."/>
            <person name="Cate J.H.D."/>
            <person name="Banfield J.F."/>
        </authorList>
    </citation>
    <scope>NUCLEOTIDE SEQUENCE</scope>
    <source>
        <strain evidence="1">NC_groundwater_17_Pr7_B-0.1um_64_12</strain>
    </source>
</reference>
<evidence type="ECO:0000313" key="2">
    <source>
        <dbReference type="Proteomes" id="UP000727962"/>
    </source>
</evidence>
<organism evidence="1 2">
    <name type="scientific">Fimbriimonas ginsengisoli</name>
    <dbReference type="NCBI Taxonomy" id="1005039"/>
    <lineage>
        <taxon>Bacteria</taxon>
        <taxon>Bacillati</taxon>
        <taxon>Armatimonadota</taxon>
        <taxon>Fimbriimonadia</taxon>
        <taxon>Fimbriimonadales</taxon>
        <taxon>Fimbriimonadaceae</taxon>
        <taxon>Fimbriimonas</taxon>
    </lineage>
</organism>
<evidence type="ECO:0000313" key="1">
    <source>
        <dbReference type="EMBL" id="MBI1756859.1"/>
    </source>
</evidence>
<accession>A0A931LT64</accession>
<dbReference type="AlphaFoldDB" id="A0A931LT64"/>
<sequence>MNAPTPTLAVDIFVRMATAVSKGETMKPHSANDKEYFAQDWFAARLKEGKLAYNQQGRNSYPDFLVTRAALTEGYELKALGFTKGKPARKDIDFNSTIPSGKKGGRDVFLVFFLYTGTKAKARTVCSLAIAHADLINSDHKLADDHVNVAIHGFGSYGDGFIRDRKMYVFPHPLEIYPYGIGRSSLILPKSWNISDPRIKKVGSLQRTVSKDEVDGFTIKLRGKRGPTVTKTPATNAGVTIEFDVFELV</sequence>
<proteinExistence type="predicted"/>
<dbReference type="EMBL" id="JACOSL010000041">
    <property type="protein sequence ID" value="MBI1756859.1"/>
    <property type="molecule type" value="Genomic_DNA"/>
</dbReference>
<name>A0A931LT64_FIMGI</name>